<organism evidence="1 2">
    <name type="scientific">Streptomyces aurantiacus JA 4570</name>
    <dbReference type="NCBI Taxonomy" id="1286094"/>
    <lineage>
        <taxon>Bacteria</taxon>
        <taxon>Bacillati</taxon>
        <taxon>Actinomycetota</taxon>
        <taxon>Actinomycetes</taxon>
        <taxon>Kitasatosporales</taxon>
        <taxon>Streptomycetaceae</taxon>
        <taxon>Streptomyces</taxon>
        <taxon>Streptomyces aurantiacus group</taxon>
    </lineage>
</organism>
<evidence type="ECO:0000313" key="1">
    <source>
        <dbReference type="EMBL" id="EPH45145.1"/>
    </source>
</evidence>
<dbReference type="EMBL" id="AOPZ01000067">
    <property type="protein sequence ID" value="EPH45145.1"/>
    <property type="molecule type" value="Genomic_DNA"/>
</dbReference>
<comment type="caution">
    <text evidence="1">The sequence shown here is derived from an EMBL/GenBank/DDBJ whole genome shotgun (WGS) entry which is preliminary data.</text>
</comment>
<keyword evidence="2" id="KW-1185">Reference proteome</keyword>
<gene>
    <name evidence="1" type="ORF">STRAU_1773</name>
</gene>
<name>S4A367_9ACTN</name>
<proteinExistence type="predicted"/>
<dbReference type="AlphaFoldDB" id="S4A367"/>
<reference evidence="1 2" key="1">
    <citation type="submission" date="2013-02" db="EMBL/GenBank/DDBJ databases">
        <title>Draft Genome Sequence of Streptomyces aurantiacus, Which Produces Setomimycin.</title>
        <authorList>
            <person name="Gruening B.A."/>
            <person name="Praeg A."/>
            <person name="Erxleben A."/>
            <person name="Guenther S."/>
            <person name="Mueller M."/>
        </authorList>
    </citation>
    <scope>NUCLEOTIDE SEQUENCE [LARGE SCALE GENOMIC DNA]</scope>
    <source>
        <strain evidence="1 2">JA 4570</strain>
    </source>
</reference>
<sequence length="51" mass="5428">MGSRHEAVEAQGWALYHMCATEGKALSGDGSALICLFRRAHACQHPSPTAC</sequence>
<protein>
    <submittedName>
        <fullName evidence="1">Uncharacterized protein</fullName>
    </submittedName>
</protein>
<accession>S4A367</accession>
<evidence type="ECO:0000313" key="2">
    <source>
        <dbReference type="Proteomes" id="UP000014629"/>
    </source>
</evidence>
<dbReference type="Proteomes" id="UP000014629">
    <property type="component" value="Unassembled WGS sequence"/>
</dbReference>